<feature type="transmembrane region" description="Helical" evidence="2">
    <location>
        <begin position="12"/>
        <end position="34"/>
    </location>
</feature>
<evidence type="ECO:0000313" key="4">
    <source>
        <dbReference type="EMBL" id="WOX30596.1"/>
    </source>
</evidence>
<protein>
    <submittedName>
        <fullName evidence="3">Chromosome partitioning protein ParA</fullName>
    </submittedName>
</protein>
<reference evidence="3" key="1">
    <citation type="submission" date="2019-10" db="EMBL/GenBank/DDBJ databases">
        <authorList>
            <person name="Paulsen S."/>
        </authorList>
    </citation>
    <scope>NUCLEOTIDE SEQUENCE</scope>
    <source>
        <strain evidence="3">LMG 19692</strain>
    </source>
</reference>
<dbReference type="RefSeq" id="WP_130127549.1">
    <property type="nucleotide sequence ID" value="NZ_CBCSDF010000017.1"/>
</dbReference>
<evidence type="ECO:0000313" key="6">
    <source>
        <dbReference type="Proteomes" id="UP001304419"/>
    </source>
</evidence>
<evidence type="ECO:0000256" key="2">
    <source>
        <dbReference type="SAM" id="Phobius"/>
    </source>
</evidence>
<keyword evidence="2" id="KW-0812">Transmembrane</keyword>
<sequence length="267" mass="31199">MFLGKLPVDVFIYMAVNIGLLILAFWFYILLLILREFRLFAKTAGGAGTSNAEQQYLLQHCRDAINKSMKFVEDNQHTIQELANLQVHLEQQLAEVKRSTQDHISPEEQTRMDDLNSQLLKSHRLIKKLRGDLSKSLERLKQTRRKLYDQYESTEELQKENDTLKQQLEASKSVGGTSEQELEQLVATFEKERQDMSQTINEYKRQIAEQSQALQQLMVQEQEVEDGPKLQAIQKELEQTRDALEHLSKEKKFIESRYLEVVKNQTK</sequence>
<dbReference type="EMBL" id="CP137579">
    <property type="protein sequence ID" value="WOX30596.1"/>
    <property type="molecule type" value="Genomic_DNA"/>
</dbReference>
<reference evidence="4 6" key="2">
    <citation type="submission" date="2023-10" db="EMBL/GenBank/DDBJ databases">
        <title>To unveil natural product biosynthetic capacity in Pseudoalteromonas.</title>
        <authorList>
            <person name="Wang J."/>
        </authorList>
    </citation>
    <scope>NUCLEOTIDE SEQUENCE [LARGE SCALE GENOMIC DNA]</scope>
    <source>
        <strain evidence="4 6">DSM 15914</strain>
    </source>
</reference>
<evidence type="ECO:0000313" key="5">
    <source>
        <dbReference type="Proteomes" id="UP000646877"/>
    </source>
</evidence>
<evidence type="ECO:0000256" key="1">
    <source>
        <dbReference type="SAM" id="Coils"/>
    </source>
</evidence>
<proteinExistence type="predicted"/>
<gene>
    <name evidence="3" type="ORF">F9Y85_07535</name>
    <name evidence="4" type="ORF">R5H13_22195</name>
</gene>
<keyword evidence="1" id="KW-0175">Coiled coil</keyword>
<name>A0A8I2KM16_9GAMM</name>
<keyword evidence="2" id="KW-0472">Membrane</keyword>
<dbReference type="AlphaFoldDB" id="A0A8I2KM16"/>
<dbReference type="Proteomes" id="UP000646877">
    <property type="component" value="Unassembled WGS sequence"/>
</dbReference>
<dbReference type="Proteomes" id="UP001304419">
    <property type="component" value="Chromosome 2"/>
</dbReference>
<keyword evidence="6" id="KW-1185">Reference proteome</keyword>
<dbReference type="EMBL" id="WEIA01000003">
    <property type="protein sequence ID" value="NLR21171.1"/>
    <property type="molecule type" value="Genomic_DNA"/>
</dbReference>
<accession>A0A8I2KM16</accession>
<feature type="coiled-coil region" evidence="1">
    <location>
        <begin position="126"/>
        <end position="257"/>
    </location>
</feature>
<keyword evidence="2" id="KW-1133">Transmembrane helix</keyword>
<evidence type="ECO:0000313" key="3">
    <source>
        <dbReference type="EMBL" id="NLR21171.1"/>
    </source>
</evidence>
<organism evidence="3 5">
    <name type="scientific">Pseudoalteromonas maricaloris</name>
    <dbReference type="NCBI Taxonomy" id="184924"/>
    <lineage>
        <taxon>Bacteria</taxon>
        <taxon>Pseudomonadati</taxon>
        <taxon>Pseudomonadota</taxon>
        <taxon>Gammaproteobacteria</taxon>
        <taxon>Alteromonadales</taxon>
        <taxon>Pseudoalteromonadaceae</taxon>
        <taxon>Pseudoalteromonas</taxon>
    </lineage>
</organism>